<evidence type="ECO:0000256" key="7">
    <source>
        <dbReference type="ARBA" id="ARBA00023136"/>
    </source>
</evidence>
<feature type="transmembrane region" description="Helical" evidence="8">
    <location>
        <begin position="274"/>
        <end position="299"/>
    </location>
</feature>
<keyword evidence="3" id="KW-0813">Transport</keyword>
<evidence type="ECO:0000256" key="6">
    <source>
        <dbReference type="ARBA" id="ARBA00022989"/>
    </source>
</evidence>
<evidence type="ECO:0000256" key="1">
    <source>
        <dbReference type="ARBA" id="ARBA00004651"/>
    </source>
</evidence>
<dbReference type="NCBIfam" id="TIGR02212">
    <property type="entry name" value="lolCE"/>
    <property type="match status" value="1"/>
</dbReference>
<evidence type="ECO:0000259" key="9">
    <source>
        <dbReference type="Pfam" id="PF02687"/>
    </source>
</evidence>
<dbReference type="Proteomes" id="UP000198771">
    <property type="component" value="Unassembled WGS sequence"/>
</dbReference>
<dbReference type="InterPro" id="IPR025857">
    <property type="entry name" value="MacB_PCD"/>
</dbReference>
<dbReference type="PANTHER" id="PTHR30489">
    <property type="entry name" value="LIPOPROTEIN-RELEASING SYSTEM TRANSMEMBRANE PROTEIN LOLE"/>
    <property type="match status" value="1"/>
</dbReference>
<reference evidence="11 12" key="1">
    <citation type="submission" date="2016-10" db="EMBL/GenBank/DDBJ databases">
        <authorList>
            <person name="de Groot N.N."/>
        </authorList>
    </citation>
    <scope>NUCLEOTIDE SEQUENCE [LARGE SCALE GENOMIC DNA]</scope>
    <source>
        <strain evidence="11 12">ASO4-2</strain>
    </source>
</reference>
<evidence type="ECO:0000313" key="12">
    <source>
        <dbReference type="Proteomes" id="UP000198771"/>
    </source>
</evidence>
<evidence type="ECO:0000256" key="8">
    <source>
        <dbReference type="SAM" id="Phobius"/>
    </source>
</evidence>
<dbReference type="AlphaFoldDB" id="A0A1G6C6M7"/>
<gene>
    <name evidence="11" type="ORF">SAMN05660653_01354</name>
</gene>
<feature type="transmembrane region" description="Helical" evidence="8">
    <location>
        <begin position="20"/>
        <end position="46"/>
    </location>
</feature>
<feature type="transmembrane region" description="Helical" evidence="8">
    <location>
        <begin position="368"/>
        <end position="392"/>
    </location>
</feature>
<dbReference type="Pfam" id="PF02687">
    <property type="entry name" value="FtsX"/>
    <property type="match status" value="1"/>
</dbReference>
<evidence type="ECO:0000256" key="3">
    <source>
        <dbReference type="ARBA" id="ARBA00022448"/>
    </source>
</evidence>
<evidence type="ECO:0000313" key="11">
    <source>
        <dbReference type="EMBL" id="SDB28492.1"/>
    </source>
</evidence>
<feature type="transmembrane region" description="Helical" evidence="8">
    <location>
        <begin position="320"/>
        <end position="348"/>
    </location>
</feature>
<dbReference type="GO" id="GO:0042953">
    <property type="term" value="P:lipoprotein transport"/>
    <property type="evidence" value="ECO:0007669"/>
    <property type="project" value="InterPro"/>
</dbReference>
<comment type="similarity">
    <text evidence="2">Belongs to the ABC-4 integral membrane protein family. LolC/E subfamily.</text>
</comment>
<evidence type="ECO:0000256" key="4">
    <source>
        <dbReference type="ARBA" id="ARBA00022475"/>
    </source>
</evidence>
<evidence type="ECO:0000256" key="5">
    <source>
        <dbReference type="ARBA" id="ARBA00022692"/>
    </source>
</evidence>
<sequence length="409" mass="44677">MRFERFIALRYLLTKRNHAFISVISWISILGVALGVASLIVVLGVMNGFSNELRDKILGVNAHIVVTSLEGTIRDYEPLTRQAAQISGVAGAMPFMYSEVMLSTSFGVKGVVLRGIDPELSHNVITLSDDLIMGDVRDLVDVPEGYGIFIGAELAGRLGLRVGSPVNLLSPAGQRTAAGFSPSVKNFVVRGIFRTGMYEYDSSLAYVTIPAAQSVMGFREDLVTGLEVRLHDVYAAPRVASDLADALGGFPLHVRTWMEMNQNLFAALKLEKTAMFVILVMIVLVGSFSIITTLVMLVMEKTRDIAILASMGAGPKRIGRIFIFLGTVIGVLGTSLGFAIGLLLSYLLQRYQFIQLPMDVYYLDHLPVQLQWSDLTIIAAAAMGMCFLATLYPARQASRLQPAEALRYE</sequence>
<dbReference type="InterPro" id="IPR051447">
    <property type="entry name" value="Lipoprotein-release_system"/>
</dbReference>
<dbReference type="PANTHER" id="PTHR30489:SF0">
    <property type="entry name" value="LIPOPROTEIN-RELEASING SYSTEM TRANSMEMBRANE PROTEIN LOLE"/>
    <property type="match status" value="1"/>
</dbReference>
<keyword evidence="5 8" id="KW-0812">Transmembrane</keyword>
<dbReference type="Pfam" id="PF12704">
    <property type="entry name" value="MacB_PCD"/>
    <property type="match status" value="1"/>
</dbReference>
<dbReference type="EMBL" id="FMXO01000007">
    <property type="protein sequence ID" value="SDB28492.1"/>
    <property type="molecule type" value="Genomic_DNA"/>
</dbReference>
<evidence type="ECO:0000259" key="10">
    <source>
        <dbReference type="Pfam" id="PF12704"/>
    </source>
</evidence>
<dbReference type="InterPro" id="IPR011925">
    <property type="entry name" value="LolCE_TM"/>
</dbReference>
<dbReference type="InterPro" id="IPR003838">
    <property type="entry name" value="ABC3_permease_C"/>
</dbReference>
<keyword evidence="12" id="KW-1185">Reference proteome</keyword>
<dbReference type="STRING" id="617002.SAMN05660653_01354"/>
<dbReference type="GO" id="GO:0044874">
    <property type="term" value="P:lipoprotein localization to outer membrane"/>
    <property type="evidence" value="ECO:0007669"/>
    <property type="project" value="TreeGrafter"/>
</dbReference>
<comment type="subcellular location">
    <subcellularLocation>
        <location evidence="1">Cell membrane</location>
        <topology evidence="1">Multi-pass membrane protein</topology>
    </subcellularLocation>
</comment>
<keyword evidence="11" id="KW-0449">Lipoprotein</keyword>
<feature type="domain" description="MacB-like periplasmic core" evidence="10">
    <location>
        <begin position="25"/>
        <end position="244"/>
    </location>
</feature>
<keyword evidence="4" id="KW-1003">Cell membrane</keyword>
<accession>A0A1G6C6M7</accession>
<name>A0A1G6C6M7_9BACT</name>
<evidence type="ECO:0000256" key="2">
    <source>
        <dbReference type="ARBA" id="ARBA00005236"/>
    </source>
</evidence>
<protein>
    <submittedName>
        <fullName evidence="11">Lipoprotein-releasing system permease protein</fullName>
    </submittedName>
</protein>
<keyword evidence="6 8" id="KW-1133">Transmembrane helix</keyword>
<organism evidence="11 12">
    <name type="scientific">Desulfonatronum thiosulfatophilum</name>
    <dbReference type="NCBI Taxonomy" id="617002"/>
    <lineage>
        <taxon>Bacteria</taxon>
        <taxon>Pseudomonadati</taxon>
        <taxon>Thermodesulfobacteriota</taxon>
        <taxon>Desulfovibrionia</taxon>
        <taxon>Desulfovibrionales</taxon>
        <taxon>Desulfonatronaceae</taxon>
        <taxon>Desulfonatronum</taxon>
    </lineage>
</organism>
<dbReference type="OrthoDB" id="9808461at2"/>
<keyword evidence="7 8" id="KW-0472">Membrane</keyword>
<feature type="domain" description="ABC3 transporter permease C-terminal" evidence="9">
    <location>
        <begin position="277"/>
        <end position="402"/>
    </location>
</feature>
<dbReference type="RefSeq" id="WP_092119089.1">
    <property type="nucleotide sequence ID" value="NZ_FMXO01000007.1"/>
</dbReference>
<dbReference type="GO" id="GO:0098797">
    <property type="term" value="C:plasma membrane protein complex"/>
    <property type="evidence" value="ECO:0007669"/>
    <property type="project" value="TreeGrafter"/>
</dbReference>
<proteinExistence type="inferred from homology"/>